<name>A0AB33AIK3_9MYCO</name>
<sequence length="610" mass="67205">MSSGRRAALPPMAYRLPARFDDRGDHPLRLTVFPEHGRSAVEFDFAALPVSDVMRRWFLERFALATGPSGSYRTERSARSLMSAVRSFAAYLGLLDHPPDAPNGLRGAHWDGWVLTLSPGTRKSFYGAMRTLSRGCEDIPGEFFARAARTRAPERSVKLPSYTPDEFKRITAVAKSDVREAVQRVRRGRALLVEWRAGDVDRTDDPHRWEHGALLDHIDRHDQIPRYPSGRNVKRVAQHGGSAVLFGQLYPTVWDVSAAAVLLVCLTGHNLSPVLSLPAEAHRPDGDSGGTKTALVDMLKPRRGRNRAHMNVALTDVGGQADGRTDVSSAFGVYELVRELTAPVRARSGSELLFGYLGIKQGLAFRPELRETAVSRWARSQQVVADAPSTSDGEAGVLSIDTRRLRMTWLQVHERPVAHTEQTLANDYLARNRGNLAEYQKVVADTLEEQVTTAREQVHMRTITIEQADRAAREPEVVAAEVDLAPTVLTDLIAGSLDTVLGGCTDFRGGPHAAPGQPCAASFLMCLSCPCARATPAHLPVIVAVHDRLHDKANEMTPLQWAQRFAGPVAQLTDIMHRYPTIAVDDARAHIGPEQQDLVERFLSRSLDVQ</sequence>
<keyword evidence="1" id="KW-0614">Plasmid</keyword>
<dbReference type="Proteomes" id="UP000013961">
    <property type="component" value="Plasmid 1"/>
</dbReference>
<reference evidence="1 2" key="1">
    <citation type="journal article" date="2013" name="Genome Announc.">
        <title>Complete Genome Sequence of Mycobacterium massiliense Clinical Strain Asan 50594, Belonging to the Type II Genotype.</title>
        <authorList>
            <person name="Kim B.J."/>
            <person name="Kim B.R."/>
            <person name="Hong S.H."/>
            <person name="Seok S.H."/>
            <person name="Kook Y.H."/>
            <person name="Kim B.J."/>
        </authorList>
    </citation>
    <scope>NUCLEOTIDE SEQUENCE [LARGE SCALE GENOMIC DNA]</scope>
    <source>
        <strain evidence="1 2">50594</strain>
    </source>
</reference>
<accession>A0AB33AIK3</accession>
<dbReference type="EMBL" id="CP004375">
    <property type="protein sequence ID" value="AGM31584.1"/>
    <property type="molecule type" value="Genomic_DNA"/>
</dbReference>
<geneLocation type="plasmid" evidence="1 2">
    <name>1</name>
</geneLocation>
<evidence type="ECO:0000313" key="1">
    <source>
        <dbReference type="EMBL" id="AGM31584.1"/>
    </source>
</evidence>
<proteinExistence type="predicted"/>
<gene>
    <name evidence="1" type="ORF">MASS_1p0024</name>
</gene>
<dbReference type="AlphaFoldDB" id="A0AB33AIK3"/>
<evidence type="ECO:0000313" key="2">
    <source>
        <dbReference type="Proteomes" id="UP000013961"/>
    </source>
</evidence>
<protein>
    <submittedName>
        <fullName evidence="1">Uncharacterized protein</fullName>
    </submittedName>
</protein>
<organism evidence="1 2">
    <name type="scientific">Mycobacteroides abscessus subsp. bolletii 50594</name>
    <dbReference type="NCBI Taxonomy" id="1303024"/>
    <lineage>
        <taxon>Bacteria</taxon>
        <taxon>Bacillati</taxon>
        <taxon>Actinomycetota</taxon>
        <taxon>Actinomycetes</taxon>
        <taxon>Mycobacteriales</taxon>
        <taxon>Mycobacteriaceae</taxon>
        <taxon>Mycobacteroides</taxon>
        <taxon>Mycobacteroides abscessus</taxon>
    </lineage>
</organism>
<dbReference type="RefSeq" id="WP_016343803.1">
    <property type="nucleotide sequence ID" value="NC_021278.1"/>
</dbReference>
<dbReference type="KEGG" id="mabb:MASS_1p0024"/>